<dbReference type="InterPro" id="IPR014016">
    <property type="entry name" value="UvrD-like_ATP-bd"/>
</dbReference>
<dbReference type="Proteomes" id="UP000473699">
    <property type="component" value="Unassembled WGS sequence"/>
</dbReference>
<dbReference type="EC" id="5.6.2.4" evidence="9"/>
<evidence type="ECO:0000256" key="10">
    <source>
        <dbReference type="ARBA" id="ARBA00048988"/>
    </source>
</evidence>
<evidence type="ECO:0000256" key="11">
    <source>
        <dbReference type="PROSITE-ProRule" id="PRU00560"/>
    </source>
</evidence>
<dbReference type="InterPro" id="IPR013986">
    <property type="entry name" value="DExx_box_DNA_helicase_dom_sf"/>
</dbReference>
<dbReference type="GO" id="GO:0005524">
    <property type="term" value="F:ATP binding"/>
    <property type="evidence" value="ECO:0007669"/>
    <property type="project" value="UniProtKB-UniRule"/>
</dbReference>
<sequence length="658" mass="74432">MTDPEKLLKGLNEAQREAVTFTGAPQLVLAGAGSGKTRVLTSKIAWLIAAQDVKPWRVLAVTFTNKAAREMSERVERLLGGSLGGAQICTFHSYGLNLLFRNRELLRDRGYNPSFVIYDRSDSLTAVKHVMQELNVDTEKFAPSWALNKISEIKSSADPASVQFTAYDNFMGDVYEKYSQALREQGAFDFDDLIAVPLALLKSDAELLARERERLQWLLVDEYQDVNGSQYQMMRLLVGGSNNLMVVGDPDQSIYGWRGANYATIMNFERDFPNAKVTLLERNYRSTAMILDASNQLIRHNKNRREKNLRTDREEGQKVSVWYLRDEKAEAEALAREIVNLTAAYHYGDIAVLYRMNALSRALEQALIEAGIPYRIVRGTSFYDRKEVRDVVAFMRLAVNPWDLVALNRVGNLPARALGPKSLEKLSAWMRENAKGAAEDVWGTVKVKKGGLAGKAAEGAAQLAGHMLTLLERQHSLPLALEWILNGVGYENLLMKAEPADWEERVENVRELLSIAPEGENLAEVLDQISLYTDMDTQNEARDAVNLSSLHAAKGLEFPVVFMTGMEEGIFPHSRSSDSPEELEEERRLCYVGMTRAEERLYMSGARQRRLFGAVLREGFSRFLAELPDECTEVFEQKEEPERYGYGRNRPYRRAGRW</sequence>
<dbReference type="GO" id="GO:0005829">
    <property type="term" value="C:cytosol"/>
    <property type="evidence" value="ECO:0007669"/>
    <property type="project" value="TreeGrafter"/>
</dbReference>
<feature type="domain" description="UvrD-like helicase C-terminal" evidence="13">
    <location>
        <begin position="288"/>
        <end position="555"/>
    </location>
</feature>
<evidence type="ECO:0000256" key="2">
    <source>
        <dbReference type="ARBA" id="ARBA00022741"/>
    </source>
</evidence>
<dbReference type="Gene3D" id="3.40.50.300">
    <property type="entry name" value="P-loop containing nucleotide triphosphate hydrolases"/>
    <property type="match status" value="2"/>
</dbReference>
<comment type="catalytic activity">
    <reaction evidence="10">
        <text>ATP + H2O = ADP + phosphate + H(+)</text>
        <dbReference type="Rhea" id="RHEA:13065"/>
        <dbReference type="ChEBI" id="CHEBI:15377"/>
        <dbReference type="ChEBI" id="CHEBI:15378"/>
        <dbReference type="ChEBI" id="CHEBI:30616"/>
        <dbReference type="ChEBI" id="CHEBI:43474"/>
        <dbReference type="ChEBI" id="CHEBI:456216"/>
        <dbReference type="EC" id="5.6.2.4"/>
    </reaction>
</comment>
<comment type="caution">
    <text evidence="14">The sequence shown here is derived from an EMBL/GenBank/DDBJ whole genome shotgun (WGS) entry which is preliminary data.</text>
</comment>
<evidence type="ECO:0000259" key="13">
    <source>
        <dbReference type="PROSITE" id="PS51217"/>
    </source>
</evidence>
<name>A0A6L5YB68_9BACT</name>
<evidence type="ECO:0000256" key="5">
    <source>
        <dbReference type="ARBA" id="ARBA00022840"/>
    </source>
</evidence>
<dbReference type="GO" id="GO:0000725">
    <property type="term" value="P:recombinational repair"/>
    <property type="evidence" value="ECO:0007669"/>
    <property type="project" value="TreeGrafter"/>
</dbReference>
<dbReference type="GO" id="GO:0003677">
    <property type="term" value="F:DNA binding"/>
    <property type="evidence" value="ECO:0007669"/>
    <property type="project" value="UniProtKB-KW"/>
</dbReference>
<keyword evidence="6" id="KW-0238">DNA-binding</keyword>
<dbReference type="Pfam" id="PF00580">
    <property type="entry name" value="UvrD-helicase"/>
    <property type="match status" value="1"/>
</dbReference>
<reference evidence="14 15" key="1">
    <citation type="submission" date="2019-08" db="EMBL/GenBank/DDBJ databases">
        <title>In-depth cultivation of the pig gut microbiome towards novel bacterial diversity and tailored functional studies.</title>
        <authorList>
            <person name="Wylensek D."/>
            <person name="Hitch T.C.A."/>
            <person name="Clavel T."/>
        </authorList>
    </citation>
    <scope>NUCLEOTIDE SEQUENCE [LARGE SCALE GENOMIC DNA]</scope>
    <source>
        <strain evidence="14 15">SM-530-WT-4B</strain>
    </source>
</reference>
<evidence type="ECO:0000256" key="1">
    <source>
        <dbReference type="ARBA" id="ARBA00009922"/>
    </source>
</evidence>
<dbReference type="InterPro" id="IPR027417">
    <property type="entry name" value="P-loop_NTPase"/>
</dbReference>
<dbReference type="PROSITE" id="PS51217">
    <property type="entry name" value="UVRD_HELICASE_CTER"/>
    <property type="match status" value="1"/>
</dbReference>
<dbReference type="InterPro" id="IPR014017">
    <property type="entry name" value="DNA_helicase_UvrD-like_C"/>
</dbReference>
<dbReference type="SUPFAM" id="SSF52540">
    <property type="entry name" value="P-loop containing nucleoside triphosphate hydrolases"/>
    <property type="match status" value="1"/>
</dbReference>
<accession>A0A6L5YB68</accession>
<evidence type="ECO:0000313" key="14">
    <source>
        <dbReference type="EMBL" id="MST54737.1"/>
    </source>
</evidence>
<dbReference type="Pfam" id="PF13361">
    <property type="entry name" value="UvrD_C"/>
    <property type="match status" value="2"/>
</dbReference>
<comment type="catalytic activity">
    <reaction evidence="8">
        <text>Couples ATP hydrolysis with the unwinding of duplex DNA by translocating in the 3'-5' direction.</text>
        <dbReference type="EC" id="5.6.2.4"/>
    </reaction>
</comment>
<evidence type="ECO:0000259" key="12">
    <source>
        <dbReference type="PROSITE" id="PS51198"/>
    </source>
</evidence>
<comment type="similarity">
    <text evidence="1">Belongs to the helicase family. UvrD subfamily.</text>
</comment>
<dbReference type="GO" id="GO:0016787">
    <property type="term" value="F:hydrolase activity"/>
    <property type="evidence" value="ECO:0007669"/>
    <property type="project" value="UniProtKB-UniRule"/>
</dbReference>
<dbReference type="CDD" id="cd17932">
    <property type="entry name" value="DEXQc_UvrD"/>
    <property type="match status" value="1"/>
</dbReference>
<evidence type="ECO:0000256" key="4">
    <source>
        <dbReference type="ARBA" id="ARBA00022806"/>
    </source>
</evidence>
<dbReference type="GO" id="GO:0043138">
    <property type="term" value="F:3'-5' DNA helicase activity"/>
    <property type="evidence" value="ECO:0007669"/>
    <property type="project" value="UniProtKB-EC"/>
</dbReference>
<feature type="domain" description="UvrD-like helicase ATP-binding" evidence="12">
    <location>
        <begin position="9"/>
        <end position="287"/>
    </location>
</feature>
<dbReference type="AlphaFoldDB" id="A0A6L5YB68"/>
<dbReference type="PANTHER" id="PTHR11070">
    <property type="entry name" value="UVRD / RECB / PCRA DNA HELICASE FAMILY MEMBER"/>
    <property type="match status" value="1"/>
</dbReference>
<evidence type="ECO:0000256" key="9">
    <source>
        <dbReference type="ARBA" id="ARBA00034808"/>
    </source>
</evidence>
<keyword evidence="15" id="KW-1185">Reference proteome</keyword>
<evidence type="ECO:0000256" key="3">
    <source>
        <dbReference type="ARBA" id="ARBA00022801"/>
    </source>
</evidence>
<evidence type="ECO:0000256" key="8">
    <source>
        <dbReference type="ARBA" id="ARBA00034617"/>
    </source>
</evidence>
<dbReference type="PANTHER" id="PTHR11070:SF2">
    <property type="entry name" value="ATP-DEPENDENT DNA HELICASE SRS2"/>
    <property type="match status" value="1"/>
</dbReference>
<keyword evidence="4 11" id="KW-0347">Helicase</keyword>
<proteinExistence type="inferred from homology"/>
<dbReference type="RefSeq" id="WP_154527855.1">
    <property type="nucleotide sequence ID" value="NZ_VUNH01000001.1"/>
</dbReference>
<dbReference type="InterPro" id="IPR000212">
    <property type="entry name" value="DNA_helicase_UvrD/REP"/>
</dbReference>
<dbReference type="EMBL" id="VUNH01000001">
    <property type="protein sequence ID" value="MST54737.1"/>
    <property type="molecule type" value="Genomic_DNA"/>
</dbReference>
<evidence type="ECO:0000313" key="15">
    <source>
        <dbReference type="Proteomes" id="UP000473699"/>
    </source>
</evidence>
<protein>
    <recommendedName>
        <fullName evidence="9">DNA 3'-5' helicase</fullName>
        <ecNumber evidence="9">5.6.2.4</ecNumber>
    </recommendedName>
</protein>
<gene>
    <name evidence="14" type="ORF">FYJ74_01530</name>
</gene>
<dbReference type="PROSITE" id="PS51198">
    <property type="entry name" value="UVRD_HELICASE_ATP_BIND"/>
    <property type="match status" value="1"/>
</dbReference>
<keyword evidence="3 11" id="KW-0378">Hydrolase</keyword>
<dbReference type="GO" id="GO:0033202">
    <property type="term" value="C:DNA helicase complex"/>
    <property type="evidence" value="ECO:0007669"/>
    <property type="project" value="TreeGrafter"/>
</dbReference>
<dbReference type="Gene3D" id="1.10.486.10">
    <property type="entry name" value="PCRA, domain 4"/>
    <property type="match status" value="1"/>
</dbReference>
<keyword evidence="5 11" id="KW-0067">ATP-binding</keyword>
<keyword evidence="7" id="KW-0413">Isomerase</keyword>
<keyword evidence="2 11" id="KW-0547">Nucleotide-binding</keyword>
<feature type="binding site" evidence="11">
    <location>
        <begin position="30"/>
        <end position="37"/>
    </location>
    <ligand>
        <name>ATP</name>
        <dbReference type="ChEBI" id="CHEBI:30616"/>
    </ligand>
</feature>
<evidence type="ECO:0000256" key="6">
    <source>
        <dbReference type="ARBA" id="ARBA00023125"/>
    </source>
</evidence>
<evidence type="ECO:0000256" key="7">
    <source>
        <dbReference type="ARBA" id="ARBA00023235"/>
    </source>
</evidence>
<dbReference type="Gene3D" id="1.10.10.160">
    <property type="match status" value="1"/>
</dbReference>
<organism evidence="14 15">
    <name type="scientific">Pyramidobacter porci</name>
    <dbReference type="NCBI Taxonomy" id="2605789"/>
    <lineage>
        <taxon>Bacteria</taxon>
        <taxon>Thermotogati</taxon>
        <taxon>Synergistota</taxon>
        <taxon>Synergistia</taxon>
        <taxon>Synergistales</taxon>
        <taxon>Dethiosulfovibrionaceae</taxon>
        <taxon>Pyramidobacter</taxon>
    </lineage>
</organism>